<dbReference type="GeneID" id="9063923"/>
<dbReference type="EMBL" id="GG672728">
    <property type="protein sequence ID" value="EER16800.1"/>
    <property type="molecule type" value="Genomic_DNA"/>
</dbReference>
<gene>
    <name evidence="3" type="ORF">Pmar_PMAR020328</name>
</gene>
<name>C5KFE0_PERM5</name>
<feature type="compositionally biased region" description="Basic and acidic residues" evidence="1">
    <location>
        <begin position="75"/>
        <end position="84"/>
    </location>
</feature>
<keyword evidence="4" id="KW-1185">Reference proteome</keyword>
<dbReference type="Pfam" id="PF16188">
    <property type="entry name" value="Peptidase_M24_C"/>
    <property type="match status" value="1"/>
</dbReference>
<dbReference type="InParanoid" id="C5KFE0"/>
<evidence type="ECO:0000313" key="4">
    <source>
        <dbReference type="Proteomes" id="UP000007800"/>
    </source>
</evidence>
<feature type="region of interest" description="Disordered" evidence="1">
    <location>
        <begin position="61"/>
        <end position="84"/>
    </location>
</feature>
<evidence type="ECO:0000256" key="1">
    <source>
        <dbReference type="SAM" id="MobiDB-lite"/>
    </source>
</evidence>
<dbReference type="AlphaFoldDB" id="C5KFE0"/>
<dbReference type="InterPro" id="IPR032416">
    <property type="entry name" value="Peptidase_M24_C"/>
</dbReference>
<evidence type="ECO:0000313" key="3">
    <source>
        <dbReference type="EMBL" id="EER16800.1"/>
    </source>
</evidence>
<dbReference type="Gene3D" id="3.90.230.10">
    <property type="entry name" value="Creatinase/methionine aminopeptidase superfamily"/>
    <property type="match status" value="1"/>
</dbReference>
<protein>
    <recommendedName>
        <fullName evidence="2">Peptidase M24 C-terminal domain-containing protein</fullName>
    </recommendedName>
</protein>
<dbReference type="InterPro" id="IPR036005">
    <property type="entry name" value="Creatinase/aminopeptidase-like"/>
</dbReference>
<dbReference type="OrthoDB" id="9995434at2759"/>
<dbReference type="PANTHER" id="PTHR43763:SF6">
    <property type="entry name" value="XAA-PRO AMINOPEPTIDASE 1"/>
    <property type="match status" value="1"/>
</dbReference>
<dbReference type="Proteomes" id="UP000007800">
    <property type="component" value="Unassembled WGS sequence"/>
</dbReference>
<dbReference type="InterPro" id="IPR050422">
    <property type="entry name" value="X-Pro_aminopeptidase_P"/>
</dbReference>
<evidence type="ECO:0000259" key="2">
    <source>
        <dbReference type="Pfam" id="PF16188"/>
    </source>
</evidence>
<accession>C5KFE0</accession>
<proteinExistence type="predicted"/>
<dbReference type="RefSeq" id="XP_002785004.1">
    <property type="nucleotide sequence ID" value="XM_002784958.1"/>
</dbReference>
<reference evidence="3 4" key="1">
    <citation type="submission" date="2008-07" db="EMBL/GenBank/DDBJ databases">
        <authorList>
            <person name="El-Sayed N."/>
            <person name="Caler E."/>
            <person name="Inman J."/>
            <person name="Amedeo P."/>
            <person name="Hass B."/>
            <person name="Wortman J."/>
        </authorList>
    </citation>
    <scope>NUCLEOTIDE SEQUENCE [LARGE SCALE GENOMIC DNA]</scope>
    <source>
        <strain evidence="4">ATCC 50983 / TXsc</strain>
    </source>
</reference>
<sequence>METLTLVPIQKKLINSEDMNADEIEWLNEYHARVFANAEPHIKDEAELAWLRDACAPLVETTSPRKRRGSSSRAESIDKRQKND</sequence>
<dbReference type="PANTHER" id="PTHR43763">
    <property type="entry name" value="XAA-PRO AMINOPEPTIDASE 1"/>
    <property type="match status" value="1"/>
</dbReference>
<organism evidence="4">
    <name type="scientific">Perkinsus marinus (strain ATCC 50983 / TXsc)</name>
    <dbReference type="NCBI Taxonomy" id="423536"/>
    <lineage>
        <taxon>Eukaryota</taxon>
        <taxon>Sar</taxon>
        <taxon>Alveolata</taxon>
        <taxon>Perkinsozoa</taxon>
        <taxon>Perkinsea</taxon>
        <taxon>Perkinsida</taxon>
        <taxon>Perkinsidae</taxon>
        <taxon>Perkinsus</taxon>
    </lineage>
</organism>
<feature type="domain" description="Peptidase M24 C-terminal" evidence="2">
    <location>
        <begin position="2"/>
        <end position="58"/>
    </location>
</feature>